<accession>V3ZYW5</accession>
<dbReference type="CTD" id="20234733"/>
<reference evidence="2 3" key="1">
    <citation type="journal article" date="2013" name="Nature">
        <title>Insights into bilaterian evolution from three spiralian genomes.</title>
        <authorList>
            <person name="Simakov O."/>
            <person name="Marletaz F."/>
            <person name="Cho S.J."/>
            <person name="Edsinger-Gonzales E."/>
            <person name="Havlak P."/>
            <person name="Hellsten U."/>
            <person name="Kuo D.H."/>
            <person name="Larsson T."/>
            <person name="Lv J."/>
            <person name="Arendt D."/>
            <person name="Savage R."/>
            <person name="Osoegawa K."/>
            <person name="de Jong P."/>
            <person name="Grimwood J."/>
            <person name="Chapman J.A."/>
            <person name="Shapiro H."/>
            <person name="Aerts A."/>
            <person name="Otillar R.P."/>
            <person name="Terry A.Y."/>
            <person name="Boore J.L."/>
            <person name="Grigoriev I.V."/>
            <person name="Lindberg D.R."/>
            <person name="Seaver E.C."/>
            <person name="Weisblat D.A."/>
            <person name="Putnam N.H."/>
            <person name="Rokhsar D.S."/>
        </authorList>
    </citation>
    <scope>NUCLEOTIDE SEQUENCE [LARGE SCALE GENOMIC DNA]</scope>
</reference>
<proteinExistence type="predicted"/>
<dbReference type="HOGENOM" id="CLU_054590_7_2_1"/>
<dbReference type="Pfam" id="PF01738">
    <property type="entry name" value="DLH"/>
    <property type="match status" value="1"/>
</dbReference>
<organism evidence="2 3">
    <name type="scientific">Lottia gigantea</name>
    <name type="common">Giant owl limpet</name>
    <dbReference type="NCBI Taxonomy" id="225164"/>
    <lineage>
        <taxon>Eukaryota</taxon>
        <taxon>Metazoa</taxon>
        <taxon>Spiralia</taxon>
        <taxon>Lophotrochozoa</taxon>
        <taxon>Mollusca</taxon>
        <taxon>Gastropoda</taxon>
        <taxon>Patellogastropoda</taxon>
        <taxon>Lottioidea</taxon>
        <taxon>Lottiidae</taxon>
        <taxon>Lottia</taxon>
    </lineage>
</organism>
<dbReference type="KEGG" id="lgi:LOTGIDRAFT_143682"/>
<feature type="domain" description="Dienelactone hydrolase" evidence="1">
    <location>
        <begin position="2"/>
        <end position="196"/>
    </location>
</feature>
<dbReference type="Proteomes" id="UP000030746">
    <property type="component" value="Unassembled WGS sequence"/>
</dbReference>
<name>V3ZYW5_LOTGI</name>
<dbReference type="SUPFAM" id="SSF53474">
    <property type="entry name" value="alpha/beta-Hydrolases"/>
    <property type="match status" value="1"/>
</dbReference>
<gene>
    <name evidence="2" type="ORF">LOTGIDRAFT_143682</name>
</gene>
<evidence type="ECO:0000313" key="3">
    <source>
        <dbReference type="Proteomes" id="UP000030746"/>
    </source>
</evidence>
<dbReference type="GeneID" id="20234733"/>
<dbReference type="OrthoDB" id="17560at2759"/>
<dbReference type="STRING" id="225164.V3ZYW5"/>
<dbReference type="PANTHER" id="PTHR46623">
    <property type="entry name" value="CARBOXYMETHYLENEBUTENOLIDASE-RELATED"/>
    <property type="match status" value="1"/>
</dbReference>
<dbReference type="InterPro" id="IPR051049">
    <property type="entry name" value="Dienelactone_hydrolase-like"/>
</dbReference>
<dbReference type="Gene3D" id="3.40.50.1820">
    <property type="entry name" value="alpha/beta hydrolase"/>
    <property type="match status" value="1"/>
</dbReference>
<keyword evidence="3" id="KW-1185">Reference proteome</keyword>
<evidence type="ECO:0000259" key="1">
    <source>
        <dbReference type="Pfam" id="PF01738"/>
    </source>
</evidence>
<dbReference type="AlphaFoldDB" id="V3ZYW5"/>
<evidence type="ECO:0000313" key="2">
    <source>
        <dbReference type="EMBL" id="ESO96733.1"/>
    </source>
</evidence>
<dbReference type="PANTHER" id="PTHR46623:SF6">
    <property type="entry name" value="ALPHA_BETA-HYDROLASES SUPERFAMILY PROTEIN"/>
    <property type="match status" value="1"/>
</dbReference>
<dbReference type="OMA" id="FNREVGH"/>
<sequence length="198" mass="21341">MGIVVIQEWWGMNQQIQDMALDISKRGNVTTIVPDLYRGEIATDHEHAGHLMSGLDWQGAVLDIQGCAGHLIQNGCSKVGVIGFCMGGALSLASAVLVPEISAAAPFYGICAADLADVSKIKIPLQCHFGDKDSVPGFSSKADQDKLKEKLDAGGVKYEFFSYPADHAFANPTSANFIKEEAEKALNRSVEFFKKHLA</sequence>
<dbReference type="InterPro" id="IPR002925">
    <property type="entry name" value="Dienelactn_hydro"/>
</dbReference>
<dbReference type="GO" id="GO:0016787">
    <property type="term" value="F:hydrolase activity"/>
    <property type="evidence" value="ECO:0007669"/>
    <property type="project" value="InterPro"/>
</dbReference>
<dbReference type="EMBL" id="KB201392">
    <property type="protein sequence ID" value="ESO96733.1"/>
    <property type="molecule type" value="Genomic_DNA"/>
</dbReference>
<dbReference type="RefSeq" id="XP_009052593.1">
    <property type="nucleotide sequence ID" value="XM_009054345.1"/>
</dbReference>
<dbReference type="InterPro" id="IPR029058">
    <property type="entry name" value="AB_hydrolase_fold"/>
</dbReference>
<protein>
    <recommendedName>
        <fullName evidence="1">Dienelactone hydrolase domain-containing protein</fullName>
    </recommendedName>
</protein>